<protein>
    <submittedName>
        <fullName evidence="1">Unnamed protein product</fullName>
    </submittedName>
</protein>
<organism evidence="1 2">
    <name type="scientific">Ambrosiozyma monospora</name>
    <name type="common">Yeast</name>
    <name type="synonym">Endomycopsis monosporus</name>
    <dbReference type="NCBI Taxonomy" id="43982"/>
    <lineage>
        <taxon>Eukaryota</taxon>
        <taxon>Fungi</taxon>
        <taxon>Dikarya</taxon>
        <taxon>Ascomycota</taxon>
        <taxon>Saccharomycotina</taxon>
        <taxon>Pichiomycetes</taxon>
        <taxon>Pichiales</taxon>
        <taxon>Pichiaceae</taxon>
        <taxon>Ambrosiozyma</taxon>
    </lineage>
</organism>
<sequence>MNPTESISSRVRSDISLGTGTSHNRKDHNELKIHRKDSNQSNNHNNHAHTDKDIKEAVIPDNLNPDGEDESQVLHGTQLALCLLSTCLCLFLVALDQTITAAIISEVSSKFKSFDEITWITSGFFLGTGALCQIWGQASSIWGRKWTIVLGIFIFEAGSLICAVSQSMKMLIVGRVIQGMGGANIETLSILICTEVSATEFRPIVFGVISIVYMFASVIGPVVGGLFASYVSWRWCFYINLCFGGVIVPVFILSFNPKTPEGTFKEKFRQLDCVGGFLMIGSVVLVLIAISFGVTDFSWNSGANFSD</sequence>
<dbReference type="EMBL" id="BSXS01002904">
    <property type="protein sequence ID" value="GME80109.1"/>
    <property type="molecule type" value="Genomic_DNA"/>
</dbReference>
<proteinExistence type="predicted"/>
<accession>A0ACB5T2P0</accession>
<name>A0ACB5T2P0_AMBMO</name>
<evidence type="ECO:0000313" key="1">
    <source>
        <dbReference type="EMBL" id="GME80109.1"/>
    </source>
</evidence>
<gene>
    <name evidence="1" type="ORF">Amon02_000429100</name>
</gene>
<comment type="caution">
    <text evidence="1">The sequence shown here is derived from an EMBL/GenBank/DDBJ whole genome shotgun (WGS) entry which is preliminary data.</text>
</comment>
<dbReference type="Proteomes" id="UP001165064">
    <property type="component" value="Unassembled WGS sequence"/>
</dbReference>
<evidence type="ECO:0000313" key="2">
    <source>
        <dbReference type="Proteomes" id="UP001165064"/>
    </source>
</evidence>
<reference evidence="1" key="1">
    <citation type="submission" date="2023-04" db="EMBL/GenBank/DDBJ databases">
        <title>Ambrosiozyma monospora NBRC 10751.</title>
        <authorList>
            <person name="Ichikawa N."/>
            <person name="Sato H."/>
            <person name="Tonouchi N."/>
        </authorList>
    </citation>
    <scope>NUCLEOTIDE SEQUENCE</scope>
    <source>
        <strain evidence="1">NBRC 10751</strain>
    </source>
</reference>
<keyword evidence="2" id="KW-1185">Reference proteome</keyword>